<feature type="region of interest" description="Disordered" evidence="4">
    <location>
        <begin position="539"/>
        <end position="558"/>
    </location>
</feature>
<dbReference type="Proteomes" id="UP001642360">
    <property type="component" value="Unassembled WGS sequence"/>
</dbReference>
<dbReference type="Pfam" id="PF12171">
    <property type="entry name" value="zf-C2H2_jaz"/>
    <property type="match status" value="1"/>
</dbReference>
<feature type="region of interest" description="Disordered" evidence="4">
    <location>
        <begin position="370"/>
        <end position="421"/>
    </location>
</feature>
<feature type="compositionally biased region" description="Basic and acidic residues" evidence="4">
    <location>
        <begin position="401"/>
        <end position="415"/>
    </location>
</feature>
<dbReference type="AlphaFoldDB" id="A0ABC8UQI9"/>
<feature type="domain" description="C2H2-type" evidence="5">
    <location>
        <begin position="324"/>
        <end position="348"/>
    </location>
</feature>
<dbReference type="InterPro" id="IPR013087">
    <property type="entry name" value="Znf_C2H2_type"/>
</dbReference>
<keyword evidence="8" id="KW-1185">Reference proteome</keyword>
<evidence type="ECO:0000256" key="1">
    <source>
        <dbReference type="ARBA" id="ARBA00022723"/>
    </source>
</evidence>
<dbReference type="PANTHER" id="PTHR47487">
    <property type="entry name" value="OS06G0651300 PROTEIN-RELATED"/>
    <property type="match status" value="1"/>
</dbReference>
<evidence type="ECO:0000313" key="7">
    <source>
        <dbReference type="EMBL" id="CAK9183332.1"/>
    </source>
</evidence>
<dbReference type="SMART" id="SM00451">
    <property type="entry name" value="ZnF_U1"/>
    <property type="match status" value="3"/>
</dbReference>
<accession>A0ABC8UQI9</accession>
<evidence type="ECO:0000259" key="5">
    <source>
        <dbReference type="SMART" id="SM00355"/>
    </source>
</evidence>
<dbReference type="GO" id="GO:0008270">
    <property type="term" value="F:zinc ion binding"/>
    <property type="evidence" value="ECO:0007669"/>
    <property type="project" value="UniProtKB-KW"/>
</dbReference>
<protein>
    <submittedName>
        <fullName evidence="7">Uncharacterized protein</fullName>
    </submittedName>
</protein>
<dbReference type="InterPro" id="IPR022755">
    <property type="entry name" value="Znf_C2H2_jaz"/>
</dbReference>
<feature type="domain" description="C2H2-type" evidence="5">
    <location>
        <begin position="143"/>
        <end position="167"/>
    </location>
</feature>
<evidence type="ECO:0000313" key="8">
    <source>
        <dbReference type="Proteomes" id="UP001642360"/>
    </source>
</evidence>
<evidence type="ECO:0000256" key="3">
    <source>
        <dbReference type="ARBA" id="ARBA00022833"/>
    </source>
</evidence>
<evidence type="ECO:0000256" key="2">
    <source>
        <dbReference type="ARBA" id="ARBA00022771"/>
    </source>
</evidence>
<feature type="compositionally biased region" description="Basic and acidic residues" evidence="4">
    <location>
        <begin position="259"/>
        <end position="270"/>
    </location>
</feature>
<dbReference type="SUPFAM" id="SSF57667">
    <property type="entry name" value="beta-beta-alpha zinc fingers"/>
    <property type="match status" value="3"/>
</dbReference>
<evidence type="ECO:0000256" key="4">
    <source>
        <dbReference type="SAM" id="MobiDB-lite"/>
    </source>
</evidence>
<comment type="caution">
    <text evidence="7">The sequence shown here is derived from an EMBL/GenBank/DDBJ whole genome shotgun (WGS) entry which is preliminary data.</text>
</comment>
<organism evidence="7 8">
    <name type="scientific">Ilex paraguariensis</name>
    <name type="common">yerba mate</name>
    <dbReference type="NCBI Taxonomy" id="185542"/>
    <lineage>
        <taxon>Eukaryota</taxon>
        <taxon>Viridiplantae</taxon>
        <taxon>Streptophyta</taxon>
        <taxon>Embryophyta</taxon>
        <taxon>Tracheophyta</taxon>
        <taxon>Spermatophyta</taxon>
        <taxon>Magnoliopsida</taxon>
        <taxon>eudicotyledons</taxon>
        <taxon>Gunneridae</taxon>
        <taxon>Pentapetalae</taxon>
        <taxon>asterids</taxon>
        <taxon>campanulids</taxon>
        <taxon>Aquifoliales</taxon>
        <taxon>Aquifoliaceae</taxon>
        <taxon>Ilex</taxon>
    </lineage>
</organism>
<dbReference type="InterPro" id="IPR036236">
    <property type="entry name" value="Znf_C2H2_sf"/>
</dbReference>
<dbReference type="Gene3D" id="3.30.160.60">
    <property type="entry name" value="Classic Zinc Finger"/>
    <property type="match status" value="3"/>
</dbReference>
<keyword evidence="1" id="KW-0479">Metal-binding</keyword>
<feature type="domain" description="U1-type" evidence="6">
    <location>
        <begin position="491"/>
        <end position="525"/>
    </location>
</feature>
<gene>
    <name evidence="7" type="ORF">ILEXP_LOCUS53595</name>
</gene>
<dbReference type="Pfam" id="PF12874">
    <property type="entry name" value="zf-met"/>
    <property type="match status" value="2"/>
</dbReference>
<evidence type="ECO:0000259" key="6">
    <source>
        <dbReference type="SMART" id="SM00451"/>
    </source>
</evidence>
<feature type="domain" description="U1-type" evidence="6">
    <location>
        <begin position="140"/>
        <end position="174"/>
    </location>
</feature>
<dbReference type="EMBL" id="CAUOFW020008613">
    <property type="protein sequence ID" value="CAK9183332.1"/>
    <property type="molecule type" value="Genomic_DNA"/>
</dbReference>
<dbReference type="PANTHER" id="PTHR47487:SF8">
    <property type="entry name" value="OS08G0270900 PROTEIN"/>
    <property type="match status" value="1"/>
</dbReference>
<feature type="domain" description="C2H2-type" evidence="5">
    <location>
        <begin position="494"/>
        <end position="518"/>
    </location>
</feature>
<name>A0ABC8UQI9_9AQUA</name>
<feature type="compositionally biased region" description="Basic and acidic residues" evidence="4">
    <location>
        <begin position="541"/>
        <end position="558"/>
    </location>
</feature>
<dbReference type="SMART" id="SM00355">
    <property type="entry name" value="ZnF_C2H2"/>
    <property type="match status" value="3"/>
</dbReference>
<dbReference type="InterPro" id="IPR003604">
    <property type="entry name" value="Matrin/U1-like-C_Znf_C2H2"/>
</dbReference>
<keyword evidence="3" id="KW-0862">Zinc</keyword>
<keyword evidence="2" id="KW-0863">Zinc-finger</keyword>
<sequence length="570" mass="64077">MLVKVVNVFWEYQSDVLLRVSRQLGQGRLFIVYTVLGRRRRKAVTPPAVGTTEVPPGGVLKKKPKAEWSCAFCQRILASQPNLLKLLVSEMEEASLPKILATENENDAQMLPVIQDLGDPKKNGEGAQIMQKTWDYKKKRYRFLCEMCQIGAHSEKLIETHKKGKKHVTRLKEVNKHGQVDSTIHMVEVTQKENDAEEAASNGDKEVTETVYAAVECSSGQFSKMLAAAEDGIDLFPKKTGKPTTLVKITDNPSSEQGFKVEGEGPQDTKMEDASLQKTLVAEKKNDASLLSVDQDTDDPKKKNWEGVQIMQKTWNARKKRYRFLCELCQIGAHSEKVIETHKKGKKHVAQLQKLYKIGGANSTIQMVESTQKENDTEGAANDGDKEGVTGDNEQASAEVDISRSPKNTGEHSKFFEGTGNLSSERGVKIKRKTPQFTKMEAASLQKTFFAGKKNDARILPVSQDTDNPKKKNGERFQIMQKTTWDYKKTMFRCLCEMCQIGSHSENVMETHMKGKKHVARLKRFYENSEAYSTLQMVEAPQKENDSKEASHDVDKEISKTVYEAAGCNR</sequence>
<feature type="domain" description="U1-type" evidence="6">
    <location>
        <begin position="321"/>
        <end position="355"/>
    </location>
</feature>
<reference evidence="7 8" key="1">
    <citation type="submission" date="2024-02" db="EMBL/GenBank/DDBJ databases">
        <authorList>
            <person name="Vignale AGUSTIN F."/>
            <person name="Sosa J E."/>
            <person name="Modenutti C."/>
        </authorList>
    </citation>
    <scope>NUCLEOTIDE SEQUENCE [LARGE SCALE GENOMIC DNA]</scope>
</reference>
<proteinExistence type="predicted"/>
<feature type="region of interest" description="Disordered" evidence="4">
    <location>
        <begin position="246"/>
        <end position="270"/>
    </location>
</feature>